<proteinExistence type="predicted"/>
<name>A0A1I0QGK5_9EURY</name>
<keyword evidence="1" id="KW-0812">Transmembrane</keyword>
<organism evidence="2 3">
    <name type="scientific">Natrinema salifodinae</name>
    <dbReference type="NCBI Taxonomy" id="1202768"/>
    <lineage>
        <taxon>Archaea</taxon>
        <taxon>Methanobacteriati</taxon>
        <taxon>Methanobacteriota</taxon>
        <taxon>Stenosarchaea group</taxon>
        <taxon>Halobacteria</taxon>
        <taxon>Halobacteriales</taxon>
        <taxon>Natrialbaceae</taxon>
        <taxon>Natrinema</taxon>
    </lineage>
</organism>
<dbReference type="InterPro" id="IPR056399">
    <property type="entry name" value="Microp_archaea"/>
</dbReference>
<keyword evidence="1" id="KW-1133">Transmembrane helix</keyword>
<dbReference type="Pfam" id="PF24004">
    <property type="entry name" value="Microp_archaea"/>
    <property type="match status" value="1"/>
</dbReference>
<keyword evidence="3" id="KW-1185">Reference proteome</keyword>
<protein>
    <submittedName>
        <fullName evidence="2">Uncharacterized protein</fullName>
    </submittedName>
</protein>
<evidence type="ECO:0000313" key="3">
    <source>
        <dbReference type="Proteomes" id="UP000183275"/>
    </source>
</evidence>
<keyword evidence="1" id="KW-0472">Membrane</keyword>
<reference evidence="3" key="1">
    <citation type="submission" date="2016-10" db="EMBL/GenBank/DDBJ databases">
        <authorList>
            <person name="Varghese N."/>
        </authorList>
    </citation>
    <scope>NUCLEOTIDE SEQUENCE [LARGE SCALE GENOMIC DNA]</scope>
    <source>
        <strain evidence="3">CGMCC 1.12284</strain>
    </source>
</reference>
<feature type="transmembrane region" description="Helical" evidence="1">
    <location>
        <begin position="7"/>
        <end position="28"/>
    </location>
</feature>
<dbReference type="Proteomes" id="UP000183275">
    <property type="component" value="Unassembled WGS sequence"/>
</dbReference>
<evidence type="ECO:0000313" key="2">
    <source>
        <dbReference type="EMBL" id="SEW25977.1"/>
    </source>
</evidence>
<accession>A0A1I0QGK5</accession>
<dbReference type="EMBL" id="FOIS01000004">
    <property type="protein sequence ID" value="SEW25977.1"/>
    <property type="molecule type" value="Genomic_DNA"/>
</dbReference>
<sequence length="29" mass="2905">MSTATKVVLATVAASALLSILLVFQTALA</sequence>
<dbReference type="AlphaFoldDB" id="A0A1I0QGK5"/>
<evidence type="ECO:0000256" key="1">
    <source>
        <dbReference type="SAM" id="Phobius"/>
    </source>
</evidence>
<gene>
    <name evidence="2" type="ORF">SAMN05216285_3523</name>
</gene>